<dbReference type="PANTHER" id="PTHR42973">
    <property type="entry name" value="BINDING OXIDOREDUCTASE, PUTATIVE (AFU_ORTHOLOGUE AFUA_1G17690)-RELATED"/>
    <property type="match status" value="1"/>
</dbReference>
<dbReference type="GO" id="GO:0071949">
    <property type="term" value="F:FAD binding"/>
    <property type="evidence" value="ECO:0007669"/>
    <property type="project" value="InterPro"/>
</dbReference>
<dbReference type="OMA" id="FRFYVPI"/>
<dbReference type="OrthoDB" id="9996127at2759"/>
<dbReference type="AlphaFoldDB" id="A0A1S7UMN5"/>
<dbReference type="PANTHER" id="PTHR42973:SF8">
    <property type="entry name" value="FAD-BINDING PCMH-TYPE DOMAIN-CONTAINING PROTEIN"/>
    <property type="match status" value="1"/>
</dbReference>
<dbReference type="GO" id="GO:0008762">
    <property type="term" value="F:UDP-N-acetylmuramate dehydrogenase activity"/>
    <property type="evidence" value="ECO:0007669"/>
    <property type="project" value="UniProtKB-EC"/>
</dbReference>
<evidence type="ECO:0000313" key="6">
    <source>
        <dbReference type="EMBL" id="GAP84614.2"/>
    </source>
</evidence>
<dbReference type="Proteomes" id="UP000054516">
    <property type="component" value="Unassembled WGS sequence"/>
</dbReference>
<dbReference type="InterPro" id="IPR006094">
    <property type="entry name" value="Oxid_FAD_bind_N"/>
</dbReference>
<dbReference type="EMBL" id="DF977456">
    <property type="protein sequence ID" value="GAP84614.2"/>
    <property type="molecule type" value="Genomic_DNA"/>
</dbReference>
<keyword evidence="2" id="KW-0285">Flavoprotein</keyword>
<accession>A0A1S7UMN5</accession>
<feature type="domain" description="FAD-binding PCMH-type" evidence="5">
    <location>
        <begin position="93"/>
        <end position="263"/>
    </location>
</feature>
<keyword evidence="4 6" id="KW-0560">Oxidoreductase</keyword>
<keyword evidence="3" id="KW-0274">FAD</keyword>
<evidence type="ECO:0000256" key="3">
    <source>
        <dbReference type="ARBA" id="ARBA00022827"/>
    </source>
</evidence>
<comment type="similarity">
    <text evidence="1">Belongs to the oxygen-dependent FAD-linked oxidoreductase family.</text>
</comment>
<dbReference type="InterPro" id="IPR016169">
    <property type="entry name" value="FAD-bd_PCMH_sub2"/>
</dbReference>
<dbReference type="Gene3D" id="3.40.462.20">
    <property type="match status" value="1"/>
</dbReference>
<gene>
    <name evidence="6" type="ORF">SAMD00023353_1101440</name>
</gene>
<evidence type="ECO:0000256" key="4">
    <source>
        <dbReference type="ARBA" id="ARBA00023002"/>
    </source>
</evidence>
<name>A0A1S7UMN5_ROSNE</name>
<evidence type="ECO:0000259" key="5">
    <source>
        <dbReference type="PROSITE" id="PS51387"/>
    </source>
</evidence>
<sequence>MTLEEMALEERTELMSNGVERIQAPGKDSCGGSFVTGFPVVPHYFQRRSFSRGNITAATVNSELGAQLSTGSLIFGSDSSLWPNATSRWDTLVRPNVQAVVEPAAESDIAKIIKYCNDNSFEFLVRNRGHGITSSLSTFSGLEINVERLIDITIQPDEETAIIQAGAYGGLVIKTLWDKGYVTTTGATRCVGIMGPALGGGHGRYNGLYGLVMDDILHYNVVLANGTEIGVNETSYPDLLWALKGAGHNFAAVTSIVKKIYPKEIETWHYHNYTWTQDKLETVFEALNVFHKSDNGTTPPKMGVNYGSIIMDTSISTTEAVLKWGFYYAGPAGEAEELLAPFNAIGAVAEDTFDASYPVIADFTAGDCAPGNYAISSALLVDWNVTAERALYDHYLANVARYPELGATAYLWHEGYATAGYQAIPSDSTAYPHREENHIMFFATSVPEGSGLLGTANRWAKEATDIWNAGQPNRQPKVYVNYAMGHNFETLDSIYGYEPWRLERLRSLKATYDPANRFRFYVPIISNSTYGCK</sequence>
<evidence type="ECO:0000313" key="7">
    <source>
        <dbReference type="Proteomes" id="UP000054516"/>
    </source>
</evidence>
<dbReference type="STRING" id="77044.A0A1S7UMN5"/>
<dbReference type="Pfam" id="PF01565">
    <property type="entry name" value="FAD_binding_4"/>
    <property type="match status" value="1"/>
</dbReference>
<dbReference type="Gene3D" id="3.30.465.10">
    <property type="match status" value="1"/>
</dbReference>
<dbReference type="PROSITE" id="PS51387">
    <property type="entry name" value="FAD_PCMH"/>
    <property type="match status" value="1"/>
</dbReference>
<evidence type="ECO:0000256" key="2">
    <source>
        <dbReference type="ARBA" id="ARBA00022630"/>
    </source>
</evidence>
<dbReference type="InterPro" id="IPR050416">
    <property type="entry name" value="FAD-linked_Oxidoreductase"/>
</dbReference>
<keyword evidence="7" id="KW-1185">Reference proteome</keyword>
<dbReference type="InterPro" id="IPR016166">
    <property type="entry name" value="FAD-bd_PCMH"/>
</dbReference>
<dbReference type="SUPFAM" id="SSF56176">
    <property type="entry name" value="FAD-binding/transporter-associated domain-like"/>
    <property type="match status" value="1"/>
</dbReference>
<dbReference type="InterPro" id="IPR036318">
    <property type="entry name" value="FAD-bd_PCMH-like_sf"/>
</dbReference>
<organism evidence="6">
    <name type="scientific">Rosellinia necatrix</name>
    <name type="common">White root-rot fungus</name>
    <dbReference type="NCBI Taxonomy" id="77044"/>
    <lineage>
        <taxon>Eukaryota</taxon>
        <taxon>Fungi</taxon>
        <taxon>Dikarya</taxon>
        <taxon>Ascomycota</taxon>
        <taxon>Pezizomycotina</taxon>
        <taxon>Sordariomycetes</taxon>
        <taxon>Xylariomycetidae</taxon>
        <taxon>Xylariales</taxon>
        <taxon>Xylariaceae</taxon>
        <taxon>Rosellinia</taxon>
    </lineage>
</organism>
<protein>
    <submittedName>
        <fullName evidence="6">Putative FAD binding domain-containing protein</fullName>
        <ecNumber evidence="6">1.3.1.98</ecNumber>
    </submittedName>
</protein>
<dbReference type="EC" id="1.3.1.98" evidence="6"/>
<evidence type="ECO:0000256" key="1">
    <source>
        <dbReference type="ARBA" id="ARBA00005466"/>
    </source>
</evidence>
<reference evidence="6" key="1">
    <citation type="submission" date="2016-03" db="EMBL/GenBank/DDBJ databases">
        <title>Draft genome sequence of Rosellinia necatrix.</title>
        <authorList>
            <person name="Kanematsu S."/>
        </authorList>
    </citation>
    <scope>NUCLEOTIDE SEQUENCE [LARGE SCALE GENOMIC DNA]</scope>
    <source>
        <strain evidence="6">W97</strain>
    </source>
</reference>
<proteinExistence type="inferred from homology"/>